<dbReference type="EMBL" id="JAGUCN010000016">
    <property type="protein sequence ID" value="MBS2212576.1"/>
    <property type="molecule type" value="Genomic_DNA"/>
</dbReference>
<dbReference type="RefSeq" id="WP_212229310.1">
    <property type="nucleotide sequence ID" value="NZ_JAGUCN010000016.1"/>
</dbReference>
<accession>A0ABS5KCB7</accession>
<evidence type="ECO:0000313" key="3">
    <source>
        <dbReference type="Proteomes" id="UP000721861"/>
    </source>
</evidence>
<feature type="signal peptide" evidence="1">
    <location>
        <begin position="1"/>
        <end position="30"/>
    </location>
</feature>
<name>A0ABS5KCB7_9BACT</name>
<sequence length="447" mass="50823">MKKSQIISGYKKSIYLILMMLLFASMASVAEPISNVFTKTIQLSGHPTISYRLYDVSAEVIVTDKQELKIEMEYMVDGKPEEVQRLKDMFEKTVIQSDHQEVANVDLSFQNNFELEIMGMKWSKLTFKSATKETIKLKEFKVKKCRIWVPKQSDVDLQIKYSTININEDVYGICKIDIYDSKVYLNSVSKSLLGEAKYSSLSLGDVAMADVNLYECKFKAGEVKEATIKAKYSTINTNDLQVLNLDMYEGTAGFGNVLRGEISNKYAHITIKEGNALDLSVYEGSLTFDRISNLKLNAKYMELKGDFVDVLYLNEAYENEIKLSKVNAVESKDGKYNEFTIGYLSDRFIHSGYEDEIEINALETGFKALIFNGKYLEITLGMSNPPAYIFKGNVQYPSFSINESDYTIRKKIGDNSKLEFNYEFKGPGESSPEITIEGYEIDFSILN</sequence>
<keyword evidence="3" id="KW-1185">Reference proteome</keyword>
<keyword evidence="1" id="KW-0732">Signal</keyword>
<protein>
    <recommendedName>
        <fullName evidence="4">Adhesin domain-containing protein</fullName>
    </recommendedName>
</protein>
<feature type="chain" id="PRO_5047212445" description="Adhesin domain-containing protein" evidence="1">
    <location>
        <begin position="31"/>
        <end position="447"/>
    </location>
</feature>
<evidence type="ECO:0000313" key="2">
    <source>
        <dbReference type="EMBL" id="MBS2212576.1"/>
    </source>
</evidence>
<gene>
    <name evidence="2" type="ORF">KEM09_14255</name>
</gene>
<comment type="caution">
    <text evidence="2">The sequence shown here is derived from an EMBL/GenBank/DDBJ whole genome shotgun (WGS) entry which is preliminary data.</text>
</comment>
<dbReference type="Proteomes" id="UP000721861">
    <property type="component" value="Unassembled WGS sequence"/>
</dbReference>
<reference evidence="2 3" key="1">
    <citation type="journal article" date="2014" name="Int. J. Syst. Evol. Microbiol.">
        <title>Carboxylicivirga gen. nov. in the family Marinilabiliaceae with two novel species, Carboxylicivirga mesophila sp. nov. and Carboxylicivirga taeanensis sp. nov., and reclassification of Cytophaga fermentans as Saccharicrinis fermentans gen. nov., comb. nov.</title>
        <authorList>
            <person name="Yang S.H."/>
            <person name="Seo H.S."/>
            <person name="Woo J.H."/>
            <person name="Oh H.M."/>
            <person name="Jang H."/>
            <person name="Lee J.H."/>
            <person name="Kim S.J."/>
            <person name="Kwon K.K."/>
        </authorList>
    </citation>
    <scope>NUCLEOTIDE SEQUENCE [LARGE SCALE GENOMIC DNA]</scope>
    <source>
        <strain evidence="2 3">JCM 18290</strain>
    </source>
</reference>
<evidence type="ECO:0008006" key="4">
    <source>
        <dbReference type="Google" id="ProtNLM"/>
    </source>
</evidence>
<proteinExistence type="predicted"/>
<evidence type="ECO:0000256" key="1">
    <source>
        <dbReference type="SAM" id="SignalP"/>
    </source>
</evidence>
<organism evidence="2 3">
    <name type="scientific">Carboxylicivirga mesophila</name>
    <dbReference type="NCBI Taxonomy" id="1166478"/>
    <lineage>
        <taxon>Bacteria</taxon>
        <taxon>Pseudomonadati</taxon>
        <taxon>Bacteroidota</taxon>
        <taxon>Bacteroidia</taxon>
        <taxon>Marinilabiliales</taxon>
        <taxon>Marinilabiliaceae</taxon>
        <taxon>Carboxylicivirga</taxon>
    </lineage>
</organism>